<evidence type="ECO:0000313" key="2">
    <source>
        <dbReference type="EMBL" id="GGQ13581.1"/>
    </source>
</evidence>
<evidence type="ECO:0000313" key="3">
    <source>
        <dbReference type="Proteomes" id="UP000654123"/>
    </source>
</evidence>
<comment type="caution">
    <text evidence="2">The sequence shown here is derived from an EMBL/GenBank/DDBJ whole genome shotgun (WGS) entry which is preliminary data.</text>
</comment>
<protein>
    <submittedName>
        <fullName evidence="2">Uncharacterized protein</fullName>
    </submittedName>
</protein>
<sequence>MPATSLPPQEPPPQPPPPPPPPHDDEPPPHEEVPPHDEAPPPHQPLPPLSCDDEARRRCPRRVPAPPRARAVTMTRAIPRNTTTTITLMTKTVPMPFLLPRAMCAWEMPTPGTRPIRT</sequence>
<dbReference type="Proteomes" id="UP000654123">
    <property type="component" value="Unassembled WGS sequence"/>
</dbReference>
<dbReference type="EMBL" id="BMSV01000006">
    <property type="protein sequence ID" value="GGQ13581.1"/>
    <property type="molecule type" value="Genomic_DNA"/>
</dbReference>
<reference evidence="2" key="1">
    <citation type="journal article" date="2014" name="Int. J. Syst. Evol. Microbiol.">
        <title>Complete genome sequence of Corynebacterium casei LMG S-19264T (=DSM 44701T), isolated from a smear-ripened cheese.</title>
        <authorList>
            <consortium name="US DOE Joint Genome Institute (JGI-PGF)"/>
            <person name="Walter F."/>
            <person name="Albersmeier A."/>
            <person name="Kalinowski J."/>
            <person name="Ruckert C."/>
        </authorList>
    </citation>
    <scope>NUCLEOTIDE SEQUENCE</scope>
    <source>
        <strain evidence="2">JCM 4335</strain>
    </source>
</reference>
<dbReference type="AlphaFoldDB" id="A0A918EKF8"/>
<proteinExistence type="predicted"/>
<feature type="region of interest" description="Disordered" evidence="1">
    <location>
        <begin position="1"/>
        <end position="69"/>
    </location>
</feature>
<gene>
    <name evidence="2" type="ORF">GCM10010249_35470</name>
</gene>
<organism evidence="2 3">
    <name type="scientific">Streptomyces roseolilacinus</name>
    <dbReference type="NCBI Taxonomy" id="66904"/>
    <lineage>
        <taxon>Bacteria</taxon>
        <taxon>Bacillati</taxon>
        <taxon>Actinomycetota</taxon>
        <taxon>Actinomycetes</taxon>
        <taxon>Kitasatosporales</taxon>
        <taxon>Streptomycetaceae</taxon>
        <taxon>Streptomyces</taxon>
    </lineage>
</organism>
<accession>A0A918EKF8</accession>
<name>A0A918EKF8_9ACTN</name>
<evidence type="ECO:0000256" key="1">
    <source>
        <dbReference type="SAM" id="MobiDB-lite"/>
    </source>
</evidence>
<keyword evidence="3" id="KW-1185">Reference proteome</keyword>
<feature type="compositionally biased region" description="Pro residues" evidence="1">
    <location>
        <begin position="8"/>
        <end position="21"/>
    </location>
</feature>
<reference evidence="2" key="2">
    <citation type="submission" date="2020-09" db="EMBL/GenBank/DDBJ databases">
        <authorList>
            <person name="Sun Q."/>
            <person name="Ohkuma M."/>
        </authorList>
    </citation>
    <scope>NUCLEOTIDE SEQUENCE</scope>
    <source>
        <strain evidence="2">JCM 4335</strain>
    </source>
</reference>
<feature type="compositionally biased region" description="Basic and acidic residues" evidence="1">
    <location>
        <begin position="22"/>
        <end position="40"/>
    </location>
</feature>